<protein>
    <recommendedName>
        <fullName evidence="2">GTP 3',8-cyclase</fullName>
        <ecNumber evidence="2">4.1.99.22</ecNumber>
    </recommendedName>
</protein>
<dbReference type="SMART" id="SM00729">
    <property type="entry name" value="Elp3"/>
    <property type="match status" value="1"/>
</dbReference>
<dbReference type="EMBL" id="JAUSUE010000014">
    <property type="protein sequence ID" value="MDQ0204236.1"/>
    <property type="molecule type" value="Genomic_DNA"/>
</dbReference>
<dbReference type="PROSITE" id="PS01305">
    <property type="entry name" value="MOAA_NIFB_PQQE"/>
    <property type="match status" value="1"/>
</dbReference>
<dbReference type="Gene3D" id="3.20.20.70">
    <property type="entry name" value="Aldolase class I"/>
    <property type="match status" value="1"/>
</dbReference>
<dbReference type="EC" id="4.1.99.22" evidence="2"/>
<evidence type="ECO:0000256" key="5">
    <source>
        <dbReference type="ARBA" id="ARBA00022723"/>
    </source>
</evidence>
<dbReference type="SFLD" id="SFLDG01383">
    <property type="entry name" value="cyclic_pyranopterin_phosphate"/>
    <property type="match status" value="1"/>
</dbReference>
<dbReference type="CDD" id="cd01335">
    <property type="entry name" value="Radical_SAM"/>
    <property type="match status" value="1"/>
</dbReference>
<keyword evidence="15" id="KW-1185">Reference proteome</keyword>
<dbReference type="Proteomes" id="UP001239167">
    <property type="component" value="Unassembled WGS sequence"/>
</dbReference>
<dbReference type="InterPro" id="IPR013483">
    <property type="entry name" value="MoaA"/>
</dbReference>
<name>A0ABT9Y924_9FIRM</name>
<reference evidence="14 15" key="1">
    <citation type="submission" date="2023-07" db="EMBL/GenBank/DDBJ databases">
        <title>Genomic Encyclopedia of Type Strains, Phase IV (KMG-IV): sequencing the most valuable type-strain genomes for metagenomic binning, comparative biology and taxonomic classification.</title>
        <authorList>
            <person name="Goeker M."/>
        </authorList>
    </citation>
    <scope>NUCLEOTIDE SEQUENCE [LARGE SCALE GENOMIC DNA]</scope>
    <source>
        <strain evidence="14 15">DSM 16980</strain>
    </source>
</reference>
<keyword evidence="9" id="KW-0342">GTP-binding</keyword>
<dbReference type="InterPro" id="IPR013785">
    <property type="entry name" value="Aldolase_TIM"/>
</dbReference>
<dbReference type="InterPro" id="IPR058240">
    <property type="entry name" value="rSAM_sf"/>
</dbReference>
<dbReference type="InterPro" id="IPR007197">
    <property type="entry name" value="rSAM"/>
</dbReference>
<evidence type="ECO:0000256" key="7">
    <source>
        <dbReference type="ARBA" id="ARBA00023004"/>
    </source>
</evidence>
<evidence type="ECO:0000256" key="11">
    <source>
        <dbReference type="ARBA" id="ARBA00023239"/>
    </source>
</evidence>
<dbReference type="InterPro" id="IPR040064">
    <property type="entry name" value="MoaA-like"/>
</dbReference>
<keyword evidence="7" id="KW-0408">Iron</keyword>
<dbReference type="InterPro" id="IPR006638">
    <property type="entry name" value="Elp3/MiaA/NifB-like_rSAM"/>
</dbReference>
<evidence type="ECO:0000256" key="6">
    <source>
        <dbReference type="ARBA" id="ARBA00022741"/>
    </source>
</evidence>
<evidence type="ECO:0000256" key="1">
    <source>
        <dbReference type="ARBA" id="ARBA00001966"/>
    </source>
</evidence>
<dbReference type="PANTHER" id="PTHR22960">
    <property type="entry name" value="MOLYBDOPTERIN COFACTOR SYNTHESIS PROTEIN A"/>
    <property type="match status" value="1"/>
</dbReference>
<keyword evidence="3" id="KW-0004">4Fe-4S</keyword>
<dbReference type="CDD" id="cd21117">
    <property type="entry name" value="Twitch_MoaA"/>
    <property type="match status" value="1"/>
</dbReference>
<dbReference type="RefSeq" id="WP_307224473.1">
    <property type="nucleotide sequence ID" value="NZ_CP116940.1"/>
</dbReference>
<evidence type="ECO:0000256" key="9">
    <source>
        <dbReference type="ARBA" id="ARBA00023134"/>
    </source>
</evidence>
<evidence type="ECO:0000256" key="12">
    <source>
        <dbReference type="ARBA" id="ARBA00048697"/>
    </source>
</evidence>
<feature type="domain" description="Radical SAM core" evidence="13">
    <location>
        <begin position="4"/>
        <end position="221"/>
    </location>
</feature>
<evidence type="ECO:0000256" key="3">
    <source>
        <dbReference type="ARBA" id="ARBA00022485"/>
    </source>
</evidence>
<keyword evidence="10" id="KW-0501">Molybdenum cofactor biosynthesis</keyword>
<dbReference type="Pfam" id="PF04055">
    <property type="entry name" value="Radical_SAM"/>
    <property type="match status" value="1"/>
</dbReference>
<evidence type="ECO:0000313" key="15">
    <source>
        <dbReference type="Proteomes" id="UP001239167"/>
    </source>
</evidence>
<dbReference type="Pfam" id="PF06463">
    <property type="entry name" value="Mob_synth_C"/>
    <property type="match status" value="1"/>
</dbReference>
<gene>
    <name evidence="14" type="ORF">J2S01_001964</name>
</gene>
<dbReference type="SUPFAM" id="SSF102114">
    <property type="entry name" value="Radical SAM enzymes"/>
    <property type="match status" value="1"/>
</dbReference>
<dbReference type="SFLD" id="SFLDS00029">
    <property type="entry name" value="Radical_SAM"/>
    <property type="match status" value="1"/>
</dbReference>
<keyword evidence="4" id="KW-0949">S-adenosyl-L-methionine</keyword>
<dbReference type="InterPro" id="IPR000385">
    <property type="entry name" value="MoaA_NifB_PqqE_Fe-S-bd_CS"/>
</dbReference>
<evidence type="ECO:0000259" key="13">
    <source>
        <dbReference type="PROSITE" id="PS51918"/>
    </source>
</evidence>
<evidence type="ECO:0000256" key="2">
    <source>
        <dbReference type="ARBA" id="ARBA00012167"/>
    </source>
</evidence>
<comment type="cofactor">
    <cofactor evidence="1">
        <name>[4Fe-4S] cluster</name>
        <dbReference type="ChEBI" id="CHEBI:49883"/>
    </cofactor>
</comment>
<proteinExistence type="predicted"/>
<dbReference type="SFLD" id="SFLDG01386">
    <property type="entry name" value="main_SPASM_domain-containing"/>
    <property type="match status" value="1"/>
</dbReference>
<evidence type="ECO:0000256" key="8">
    <source>
        <dbReference type="ARBA" id="ARBA00023014"/>
    </source>
</evidence>
<keyword evidence="11" id="KW-0456">Lyase</keyword>
<evidence type="ECO:0000313" key="14">
    <source>
        <dbReference type="EMBL" id="MDQ0204236.1"/>
    </source>
</evidence>
<dbReference type="PANTHER" id="PTHR22960:SF0">
    <property type="entry name" value="MOLYBDENUM COFACTOR BIOSYNTHESIS PROTEIN 1"/>
    <property type="match status" value="1"/>
</dbReference>
<dbReference type="PROSITE" id="PS51918">
    <property type="entry name" value="RADICAL_SAM"/>
    <property type="match status" value="1"/>
</dbReference>
<accession>A0ABT9Y924</accession>
<keyword evidence="5" id="KW-0479">Metal-binding</keyword>
<keyword evidence="8" id="KW-0411">Iron-sulfur</keyword>
<keyword evidence="6" id="KW-0547">Nucleotide-binding</keyword>
<organism evidence="14 15">
    <name type="scientific">Pectinatus haikarae</name>
    <dbReference type="NCBI Taxonomy" id="349096"/>
    <lineage>
        <taxon>Bacteria</taxon>
        <taxon>Bacillati</taxon>
        <taxon>Bacillota</taxon>
        <taxon>Negativicutes</taxon>
        <taxon>Selenomonadales</taxon>
        <taxon>Selenomonadaceae</taxon>
        <taxon>Pectinatus</taxon>
    </lineage>
</organism>
<dbReference type="InterPro" id="IPR050105">
    <property type="entry name" value="MoCo_biosynth_MoaA/MoaC"/>
</dbReference>
<sequence length="321" mass="36029">MLDKLGRSIDYLRVSLTNKCNMRCLYCRPAKEGDALSAVQPIQSDDLLYLLSIFIETGIKKIRLTGGEPLLFPEIINFIKCLGTFPDLKEIAMTTNGVLLRKNSAALINSGLSSINVSIDALTPAVFSVMTRGADINEVIEGIKSVRNHISVKINSVIMKNINEQEIIPLADFSREYDIPVRFIELMPFSQTKDYEGMSEESIKGIISDRYGRLYAEKSGKSAAHYYNFSDKRGKIGFISAMSHKFCGSCNRVRLMADGCLRPCLYSDKEYDLKQMLKQNCSSKEITAAIKKIIYGKPEQHAMQKKIFFNIKHGFMSEIGG</sequence>
<comment type="catalytic activity">
    <reaction evidence="12">
        <text>GTP + AH2 + S-adenosyl-L-methionine = (8S)-3',8-cyclo-7,8-dihydroguanosine 5'-triphosphate + 5'-deoxyadenosine + L-methionine + A + H(+)</text>
        <dbReference type="Rhea" id="RHEA:49576"/>
        <dbReference type="ChEBI" id="CHEBI:13193"/>
        <dbReference type="ChEBI" id="CHEBI:15378"/>
        <dbReference type="ChEBI" id="CHEBI:17319"/>
        <dbReference type="ChEBI" id="CHEBI:17499"/>
        <dbReference type="ChEBI" id="CHEBI:37565"/>
        <dbReference type="ChEBI" id="CHEBI:57844"/>
        <dbReference type="ChEBI" id="CHEBI:59789"/>
        <dbReference type="ChEBI" id="CHEBI:131766"/>
        <dbReference type="EC" id="4.1.99.22"/>
    </reaction>
</comment>
<evidence type="ECO:0000256" key="10">
    <source>
        <dbReference type="ARBA" id="ARBA00023150"/>
    </source>
</evidence>
<dbReference type="SFLD" id="SFLDG01067">
    <property type="entry name" value="SPASM/twitch_domain_containing"/>
    <property type="match status" value="1"/>
</dbReference>
<evidence type="ECO:0000256" key="4">
    <source>
        <dbReference type="ARBA" id="ARBA00022691"/>
    </source>
</evidence>
<comment type="caution">
    <text evidence="14">The sequence shown here is derived from an EMBL/GenBank/DDBJ whole genome shotgun (WGS) entry which is preliminary data.</text>
</comment>
<dbReference type="NCBIfam" id="TIGR02666">
    <property type="entry name" value="moaA"/>
    <property type="match status" value="1"/>
</dbReference>
<dbReference type="InterPro" id="IPR010505">
    <property type="entry name" value="MoaA_twitch"/>
</dbReference>